<dbReference type="PANTHER" id="PTHR45740:SF2">
    <property type="entry name" value="POLY [ADP-RIBOSE] POLYMERASE"/>
    <property type="match status" value="1"/>
</dbReference>
<comment type="caution">
    <text evidence="3">The sequence shown here is derived from an EMBL/GenBank/DDBJ whole genome shotgun (WGS) entry which is preliminary data.</text>
</comment>
<reference evidence="3" key="1">
    <citation type="submission" date="2022-08" db="EMBL/GenBank/DDBJ databases">
        <title>Novel sulphate-reducing endosymbionts in the free-living metamonad Anaeramoeba.</title>
        <authorList>
            <person name="Jerlstrom-Hultqvist J."/>
            <person name="Cepicka I."/>
            <person name="Gallot-Lavallee L."/>
            <person name="Salas-Leiva D."/>
            <person name="Curtis B.A."/>
            <person name="Zahonova K."/>
            <person name="Pipaliya S."/>
            <person name="Dacks J."/>
            <person name="Roger A.J."/>
        </authorList>
    </citation>
    <scope>NUCLEOTIDE SEQUENCE</scope>
    <source>
        <strain evidence="3">Busselton2</strain>
    </source>
</reference>
<dbReference type="Pfam" id="PF00644">
    <property type="entry name" value="PARP"/>
    <property type="match status" value="1"/>
</dbReference>
<evidence type="ECO:0000313" key="3">
    <source>
        <dbReference type="EMBL" id="KAJ3431968.1"/>
    </source>
</evidence>
<dbReference type="InterPro" id="IPR012317">
    <property type="entry name" value="Poly(ADP-ribose)pol_cat_dom"/>
</dbReference>
<keyword evidence="1" id="KW-0520">NAD</keyword>
<dbReference type="PROSITE" id="PS51059">
    <property type="entry name" value="PARP_CATALYTIC"/>
    <property type="match status" value="1"/>
</dbReference>
<name>A0AAV7YQB5_9EUKA</name>
<organism evidence="3 4">
    <name type="scientific">Anaeramoeba flamelloides</name>
    <dbReference type="NCBI Taxonomy" id="1746091"/>
    <lineage>
        <taxon>Eukaryota</taxon>
        <taxon>Metamonada</taxon>
        <taxon>Anaeramoebidae</taxon>
        <taxon>Anaeramoeba</taxon>
    </lineage>
</organism>
<evidence type="ECO:0000313" key="4">
    <source>
        <dbReference type="Proteomes" id="UP001146793"/>
    </source>
</evidence>
<dbReference type="SUPFAM" id="SSF56399">
    <property type="entry name" value="ADP-ribosylation"/>
    <property type="match status" value="1"/>
</dbReference>
<dbReference type="Proteomes" id="UP001146793">
    <property type="component" value="Unassembled WGS sequence"/>
</dbReference>
<feature type="domain" description="PARP catalytic" evidence="2">
    <location>
        <begin position="1"/>
        <end position="136"/>
    </location>
</feature>
<dbReference type="AlphaFoldDB" id="A0AAV7YQB5"/>
<evidence type="ECO:0000256" key="1">
    <source>
        <dbReference type="RuleBase" id="RU362114"/>
    </source>
</evidence>
<keyword evidence="1" id="KW-0808">Transferase</keyword>
<dbReference type="Gene3D" id="3.90.228.10">
    <property type="match status" value="1"/>
</dbReference>
<dbReference type="EC" id="2.4.2.-" evidence="1"/>
<dbReference type="InterPro" id="IPR051712">
    <property type="entry name" value="ARTD-AVP"/>
</dbReference>
<protein>
    <recommendedName>
        <fullName evidence="1">Poly [ADP-ribose] polymerase</fullName>
        <shortName evidence="1">PARP</shortName>
        <ecNumber evidence="1">2.4.2.-</ecNumber>
    </recommendedName>
</protein>
<dbReference type="GO" id="GO:0003950">
    <property type="term" value="F:NAD+ poly-ADP-ribosyltransferase activity"/>
    <property type="evidence" value="ECO:0007669"/>
    <property type="project" value="UniProtKB-UniRule"/>
</dbReference>
<dbReference type="GO" id="GO:0005634">
    <property type="term" value="C:nucleus"/>
    <property type="evidence" value="ECO:0007669"/>
    <property type="project" value="TreeGrafter"/>
</dbReference>
<evidence type="ECO:0000259" key="2">
    <source>
        <dbReference type="PROSITE" id="PS51059"/>
    </source>
</evidence>
<dbReference type="GO" id="GO:1990404">
    <property type="term" value="F:NAD+-protein mono-ADP-ribosyltransferase activity"/>
    <property type="evidence" value="ECO:0007669"/>
    <property type="project" value="TreeGrafter"/>
</dbReference>
<gene>
    <name evidence="3" type="ORF">M0812_20895</name>
</gene>
<dbReference type="EMBL" id="JANTQA010000047">
    <property type="protein sequence ID" value="KAJ3431968.1"/>
    <property type="molecule type" value="Genomic_DNA"/>
</dbReference>
<accession>A0AAV7YQB5</accession>
<proteinExistence type="predicted"/>
<dbReference type="PANTHER" id="PTHR45740">
    <property type="entry name" value="POLY [ADP-RIBOSE] POLYMERASE"/>
    <property type="match status" value="1"/>
</dbReference>
<sequence length="136" mass="15759">MRWNYSMVLGKQYQKKIHSEDTGFDMRISKKGMWGKGIYFAVNASYSNHYAHKKTKSSSFFQKVTKQFFLAKVLVGDSITMAHTDSLVRPPIKNTSQVLQNQIILHDSVNGVTKGSKVYIIYQNDQAYPYYLITYR</sequence>
<keyword evidence="1" id="KW-0328">Glycosyltransferase</keyword>